<accession>A0A6B3SW99</accession>
<protein>
    <submittedName>
        <fullName evidence="6">LysR family transcriptional regulator</fullName>
    </submittedName>
</protein>
<dbReference type="CDD" id="cd08422">
    <property type="entry name" value="PBP2_CrgA_like"/>
    <property type="match status" value="1"/>
</dbReference>
<dbReference type="GO" id="GO:0003677">
    <property type="term" value="F:DNA binding"/>
    <property type="evidence" value="ECO:0007669"/>
    <property type="project" value="UniProtKB-KW"/>
</dbReference>
<keyword evidence="3" id="KW-0238">DNA-binding</keyword>
<dbReference type="InterPro" id="IPR000847">
    <property type="entry name" value="LysR_HTH_N"/>
</dbReference>
<dbReference type="Gene3D" id="3.40.190.290">
    <property type="match status" value="1"/>
</dbReference>
<organism evidence="6 7">
    <name type="scientific">Noviherbaspirillum galbum</name>
    <dbReference type="NCBI Taxonomy" id="2709383"/>
    <lineage>
        <taxon>Bacteria</taxon>
        <taxon>Pseudomonadati</taxon>
        <taxon>Pseudomonadota</taxon>
        <taxon>Betaproteobacteria</taxon>
        <taxon>Burkholderiales</taxon>
        <taxon>Oxalobacteraceae</taxon>
        <taxon>Noviherbaspirillum</taxon>
    </lineage>
</organism>
<gene>
    <name evidence="6" type="ORF">G3574_12750</name>
</gene>
<reference evidence="6 7" key="1">
    <citation type="submission" date="2020-02" db="EMBL/GenBank/DDBJ databases">
        <authorList>
            <person name="Kim M.K."/>
        </authorList>
    </citation>
    <scope>NUCLEOTIDE SEQUENCE [LARGE SCALE GENOMIC DNA]</scope>
    <source>
        <strain evidence="6 7">17J57-3</strain>
    </source>
</reference>
<evidence type="ECO:0000259" key="5">
    <source>
        <dbReference type="PROSITE" id="PS50931"/>
    </source>
</evidence>
<dbReference type="PRINTS" id="PR00039">
    <property type="entry name" value="HTHLYSR"/>
</dbReference>
<evidence type="ECO:0000256" key="3">
    <source>
        <dbReference type="ARBA" id="ARBA00023125"/>
    </source>
</evidence>
<dbReference type="FunFam" id="1.10.10.10:FF:000001">
    <property type="entry name" value="LysR family transcriptional regulator"/>
    <property type="match status" value="1"/>
</dbReference>
<evidence type="ECO:0000313" key="6">
    <source>
        <dbReference type="EMBL" id="NEX61949.1"/>
    </source>
</evidence>
<dbReference type="Proteomes" id="UP000482155">
    <property type="component" value="Unassembled WGS sequence"/>
</dbReference>
<dbReference type="PANTHER" id="PTHR30537">
    <property type="entry name" value="HTH-TYPE TRANSCRIPTIONAL REGULATOR"/>
    <property type="match status" value="1"/>
</dbReference>
<name>A0A6B3SW99_9BURK</name>
<dbReference type="FunFam" id="3.40.190.290:FF:000001">
    <property type="entry name" value="Transcriptional regulator, LysR family"/>
    <property type="match status" value="1"/>
</dbReference>
<dbReference type="Pfam" id="PF03466">
    <property type="entry name" value="LysR_substrate"/>
    <property type="match status" value="1"/>
</dbReference>
<evidence type="ECO:0000256" key="2">
    <source>
        <dbReference type="ARBA" id="ARBA00023015"/>
    </source>
</evidence>
<dbReference type="AlphaFoldDB" id="A0A6B3SW99"/>
<keyword evidence="4" id="KW-0804">Transcription</keyword>
<sequence>MKDDRLLEMRVFRTVVEAGGFTAAANVLGASQPFISQVVTSLEQRLGVTLLHRSTRMHRLTSEGERYLVLCREVLDGLEAAEAQIRSSEPAGDLRISVPHAFGMDQIVPVLPGFCAAYPKLRVHVSLSDSNVNLIEDNFDVAIRMGRLQDSTLRSRKICDLQRVVVAAPSYLDAHGRPVTPQGLARHRCLLWEPPRDHLNHWPFLVNGKVEKLHVQGGLHSTDGTTLFQLCVAGMGIMRLAEHLAVPAIRRGQLVRLLPEYEAKDDTAIHAVYLPERQLVPRVRAFVDHVVEAFREPPWMKANRPS</sequence>
<dbReference type="EMBL" id="JAAIVB010000041">
    <property type="protein sequence ID" value="NEX61949.1"/>
    <property type="molecule type" value="Genomic_DNA"/>
</dbReference>
<dbReference type="InterPro" id="IPR005119">
    <property type="entry name" value="LysR_subst-bd"/>
</dbReference>
<dbReference type="InterPro" id="IPR058163">
    <property type="entry name" value="LysR-type_TF_proteobact-type"/>
</dbReference>
<feature type="domain" description="HTH lysR-type" evidence="5">
    <location>
        <begin position="9"/>
        <end position="61"/>
    </location>
</feature>
<dbReference type="SUPFAM" id="SSF53850">
    <property type="entry name" value="Periplasmic binding protein-like II"/>
    <property type="match status" value="1"/>
</dbReference>
<keyword evidence="7" id="KW-1185">Reference proteome</keyword>
<dbReference type="PROSITE" id="PS50931">
    <property type="entry name" value="HTH_LYSR"/>
    <property type="match status" value="1"/>
</dbReference>
<dbReference type="SUPFAM" id="SSF46785">
    <property type="entry name" value="Winged helix' DNA-binding domain"/>
    <property type="match status" value="1"/>
</dbReference>
<comment type="similarity">
    <text evidence="1">Belongs to the LysR transcriptional regulatory family.</text>
</comment>
<evidence type="ECO:0000256" key="1">
    <source>
        <dbReference type="ARBA" id="ARBA00009437"/>
    </source>
</evidence>
<evidence type="ECO:0000313" key="7">
    <source>
        <dbReference type="Proteomes" id="UP000482155"/>
    </source>
</evidence>
<dbReference type="Gene3D" id="1.10.10.10">
    <property type="entry name" value="Winged helix-like DNA-binding domain superfamily/Winged helix DNA-binding domain"/>
    <property type="match status" value="1"/>
</dbReference>
<dbReference type="Pfam" id="PF00126">
    <property type="entry name" value="HTH_1"/>
    <property type="match status" value="1"/>
</dbReference>
<dbReference type="InterPro" id="IPR036388">
    <property type="entry name" value="WH-like_DNA-bd_sf"/>
</dbReference>
<keyword evidence="2" id="KW-0805">Transcription regulation</keyword>
<evidence type="ECO:0000256" key="4">
    <source>
        <dbReference type="ARBA" id="ARBA00023163"/>
    </source>
</evidence>
<proteinExistence type="inferred from homology"/>
<comment type="caution">
    <text evidence="6">The sequence shown here is derived from an EMBL/GenBank/DDBJ whole genome shotgun (WGS) entry which is preliminary data.</text>
</comment>
<dbReference type="GO" id="GO:0003700">
    <property type="term" value="F:DNA-binding transcription factor activity"/>
    <property type="evidence" value="ECO:0007669"/>
    <property type="project" value="InterPro"/>
</dbReference>
<dbReference type="RefSeq" id="WP_163963677.1">
    <property type="nucleotide sequence ID" value="NZ_JAAIVB010000041.1"/>
</dbReference>
<dbReference type="PANTHER" id="PTHR30537:SF5">
    <property type="entry name" value="HTH-TYPE TRANSCRIPTIONAL ACTIVATOR TTDR-RELATED"/>
    <property type="match status" value="1"/>
</dbReference>
<dbReference type="InterPro" id="IPR036390">
    <property type="entry name" value="WH_DNA-bd_sf"/>
</dbReference>